<gene>
    <name evidence="1" type="primary">LOC107829316</name>
</gene>
<dbReference type="RefSeq" id="XP_016512274.1">
    <property type="nucleotide sequence ID" value="XM_016656788.1"/>
</dbReference>
<dbReference type="PANTHER" id="PTHR46238:SF8">
    <property type="entry name" value="ENDONUCLEASE_EXONUCLEASE_PHOSPHATASE DOMAIN-CONTAINING PROTEIN"/>
    <property type="match status" value="1"/>
</dbReference>
<organism evidence="1">
    <name type="scientific">Nicotiana tabacum</name>
    <name type="common">Common tobacco</name>
    <dbReference type="NCBI Taxonomy" id="4097"/>
    <lineage>
        <taxon>Eukaryota</taxon>
        <taxon>Viridiplantae</taxon>
        <taxon>Streptophyta</taxon>
        <taxon>Embryophyta</taxon>
        <taxon>Tracheophyta</taxon>
        <taxon>Spermatophyta</taxon>
        <taxon>Magnoliopsida</taxon>
        <taxon>eudicotyledons</taxon>
        <taxon>Gunneridae</taxon>
        <taxon>Pentapetalae</taxon>
        <taxon>asterids</taxon>
        <taxon>lamiids</taxon>
        <taxon>Solanales</taxon>
        <taxon>Solanaceae</taxon>
        <taxon>Nicotianoideae</taxon>
        <taxon>Nicotianeae</taxon>
        <taxon>Nicotiana</taxon>
    </lineage>
</organism>
<reference evidence="1" key="1">
    <citation type="submission" date="2025-08" db="UniProtKB">
        <authorList>
            <consortium name="RefSeq"/>
        </authorList>
    </citation>
    <scope>IDENTIFICATION</scope>
</reference>
<protein>
    <submittedName>
        <fullName evidence="1">Uncharacterized protein</fullName>
    </submittedName>
</protein>
<dbReference type="KEGG" id="nta:107829316"/>
<dbReference type="STRING" id="4097.A0A1S4DG85"/>
<dbReference type="PANTHER" id="PTHR46238">
    <property type="entry name" value="REVERSE TRANSCRIPTASE DOMAIN-CONTAINING PROTEIN"/>
    <property type="match status" value="1"/>
</dbReference>
<name>A0A1S4DG85_TOBAC</name>
<dbReference type="PaxDb" id="4097-A0A1S4DG85"/>
<accession>A0A1S4DG85</accession>
<evidence type="ECO:0000313" key="1">
    <source>
        <dbReference type="RefSeq" id="XP_016512274.1"/>
    </source>
</evidence>
<proteinExistence type="predicted"/>
<dbReference type="OrthoDB" id="10345581at2759"/>
<sequence length="128" mass="14558">MEVMLDTQVTEKSECFKYLGSIIQGNRKINNDIIHSIGAGWMKWRLASGVLYDKNVLQKLKDREPDIKPLCARTTSHMYGTSFNDISQGNARGNKWISVPPVTVQVNSLELLKLLHNRRNSRTITVNT</sequence>
<dbReference type="AlphaFoldDB" id="A0A1S4DG85"/>